<organism evidence="3 4">
    <name type="scientific">Candidatus Phycosocius spiralis</name>
    <dbReference type="NCBI Taxonomy" id="2815099"/>
    <lineage>
        <taxon>Bacteria</taxon>
        <taxon>Pseudomonadati</taxon>
        <taxon>Pseudomonadota</taxon>
        <taxon>Alphaproteobacteria</taxon>
        <taxon>Caulobacterales</taxon>
        <taxon>Caulobacterales incertae sedis</taxon>
        <taxon>Candidatus Phycosocius</taxon>
    </lineage>
</organism>
<evidence type="ECO:0000313" key="3">
    <source>
        <dbReference type="EMBL" id="GIU67402.1"/>
    </source>
</evidence>
<feature type="compositionally biased region" description="Gly residues" evidence="1">
    <location>
        <begin position="300"/>
        <end position="310"/>
    </location>
</feature>
<protein>
    <submittedName>
        <fullName evidence="3">Uncharacterized protein</fullName>
    </submittedName>
</protein>
<keyword evidence="2" id="KW-0812">Transmembrane</keyword>
<evidence type="ECO:0000256" key="2">
    <source>
        <dbReference type="SAM" id="Phobius"/>
    </source>
</evidence>
<feature type="transmembrane region" description="Helical" evidence="2">
    <location>
        <begin position="20"/>
        <end position="39"/>
    </location>
</feature>
<reference evidence="3" key="2">
    <citation type="journal article" date="2023" name="ISME Commun">
        <title>Characterization of a bloom-associated alphaproteobacterial lineage, 'Candidatus Phycosocius': insights into freshwater algal-bacterial interactions.</title>
        <authorList>
            <person name="Tanabe Y."/>
            <person name="Yamaguchi H."/>
            <person name="Yoshida M."/>
            <person name="Kai A."/>
            <person name="Okazaki Y."/>
        </authorList>
    </citation>
    <scope>NUCLEOTIDE SEQUENCE</scope>
    <source>
        <strain evidence="3">BOTRYCO-1</strain>
    </source>
</reference>
<keyword evidence="2" id="KW-1133">Transmembrane helix</keyword>
<keyword evidence="4" id="KW-1185">Reference proteome</keyword>
<evidence type="ECO:0000256" key="1">
    <source>
        <dbReference type="SAM" id="MobiDB-lite"/>
    </source>
</evidence>
<evidence type="ECO:0000313" key="4">
    <source>
        <dbReference type="Proteomes" id="UP001161064"/>
    </source>
</evidence>
<feature type="compositionally biased region" description="Polar residues" evidence="1">
    <location>
        <begin position="278"/>
        <end position="291"/>
    </location>
</feature>
<accession>A0ABQ4PWG5</accession>
<dbReference type="Proteomes" id="UP001161064">
    <property type="component" value="Unassembled WGS sequence"/>
</dbReference>
<keyword evidence="2" id="KW-0472">Membrane</keyword>
<comment type="caution">
    <text evidence="3">The sequence shown here is derived from an EMBL/GenBank/DDBJ whole genome shotgun (WGS) entry which is preliminary data.</text>
</comment>
<feature type="compositionally biased region" description="Polar residues" evidence="1">
    <location>
        <begin position="97"/>
        <end position="107"/>
    </location>
</feature>
<reference evidence="3" key="1">
    <citation type="submission" date="2021-05" db="EMBL/GenBank/DDBJ databases">
        <authorList>
            <person name="Tanabe Y."/>
        </authorList>
    </citation>
    <scope>NUCLEOTIDE SEQUENCE</scope>
    <source>
        <strain evidence="3">BOTRYCO-1</strain>
    </source>
</reference>
<feature type="compositionally biased region" description="Polar residues" evidence="1">
    <location>
        <begin position="218"/>
        <end position="230"/>
    </location>
</feature>
<proteinExistence type="predicted"/>
<gene>
    <name evidence="3" type="ORF">PsB1_1556</name>
</gene>
<feature type="region of interest" description="Disordered" evidence="1">
    <location>
        <begin position="97"/>
        <end position="202"/>
    </location>
</feature>
<feature type="compositionally biased region" description="Polar residues" evidence="1">
    <location>
        <begin position="189"/>
        <end position="200"/>
    </location>
</feature>
<dbReference type="RefSeq" id="WP_284360290.1">
    <property type="nucleotide sequence ID" value="NZ_BPFZ01000009.1"/>
</dbReference>
<feature type="region of interest" description="Disordered" evidence="1">
    <location>
        <begin position="218"/>
        <end position="310"/>
    </location>
</feature>
<dbReference type="EMBL" id="BPFZ01000009">
    <property type="protein sequence ID" value="GIU67402.1"/>
    <property type="molecule type" value="Genomic_DNA"/>
</dbReference>
<sequence length="414" mass="43433">MTTTDLGPITITDIGDARPPVWTFSAVLTAHIFVSALILHYTSPITIPKFADRIDIVTLEDVVPLLPHINPEVPPNTAPIMPKPDAVVVPEAAAPVNHNTSPTQPSIAKQPHIAEPTRSNVIRVPDVDSNQQPTPVPKSVTPLKSPLPGTTPILPKDLPPTDQAIAPLPAKRPNDQPSPMLREPPPASLQIQGKNSTPNATPALPKAAEVTMTNPIQREVAKSSSPSETPKPQLALPKVQVPRIPQLDRRQPESAIATPTAEGEKIAPTGAIGEGQKVNGTTGATITQGMPNQGADTALTGGGGGSLPRRLGGAGVTGIFPSSQNNDILSRMARSGECARINRPRDAKCPDWKPLEATSTRPNKSYSIAVPKDAAPGRYEIGTNPLPLCAKGTPQAQFGLSCLPSMEGPGIPKP</sequence>
<name>A0ABQ4PWG5_9PROT</name>